<dbReference type="RefSeq" id="WP_232675941.1">
    <property type="nucleotide sequence ID" value="NZ_CP150845.1"/>
</dbReference>
<sequence length="65" mass="6931">MRNLLMLLVAVLGTGAMVHAFPAKDGKTVSAKEVKATKHPKSKTDKKTKSVKSEAPKAEAVKVTK</sequence>
<evidence type="ECO:0000256" key="1">
    <source>
        <dbReference type="SAM" id="MobiDB-lite"/>
    </source>
</evidence>
<feature type="region of interest" description="Disordered" evidence="1">
    <location>
        <begin position="27"/>
        <end position="65"/>
    </location>
</feature>
<keyword evidence="4" id="KW-1185">Reference proteome</keyword>
<feature type="signal peptide" evidence="2">
    <location>
        <begin position="1"/>
        <end position="20"/>
    </location>
</feature>
<organism evidence="3 4">
    <name type="scientific">Flavobacterium soyae</name>
    <dbReference type="NCBI Taxonomy" id="2903098"/>
    <lineage>
        <taxon>Bacteria</taxon>
        <taxon>Pseudomonadati</taxon>
        <taxon>Bacteroidota</taxon>
        <taxon>Flavobacteriia</taxon>
        <taxon>Flavobacteriales</taxon>
        <taxon>Flavobacteriaceae</taxon>
        <taxon>Flavobacterium</taxon>
    </lineage>
</organism>
<dbReference type="Proteomes" id="UP001623852">
    <property type="component" value="Chromosome"/>
</dbReference>
<proteinExistence type="predicted"/>
<dbReference type="EMBL" id="CP150845">
    <property type="protein sequence ID" value="WYZ21375.1"/>
    <property type="molecule type" value="Genomic_DNA"/>
</dbReference>
<gene>
    <name evidence="3" type="ORF">AABD74_07890</name>
</gene>
<evidence type="ECO:0000256" key="2">
    <source>
        <dbReference type="SAM" id="SignalP"/>
    </source>
</evidence>
<evidence type="ECO:0000313" key="3">
    <source>
        <dbReference type="EMBL" id="WYZ21375.1"/>
    </source>
</evidence>
<evidence type="ECO:0000313" key="4">
    <source>
        <dbReference type="Proteomes" id="UP001623852"/>
    </source>
</evidence>
<keyword evidence="2" id="KW-0732">Signal</keyword>
<name>A0ABZ2UJI8_9FLAO</name>
<protein>
    <submittedName>
        <fullName evidence="3">Uncharacterized protein</fullName>
    </submittedName>
</protein>
<feature type="chain" id="PRO_5047471926" evidence="2">
    <location>
        <begin position="21"/>
        <end position="65"/>
    </location>
</feature>
<reference evidence="3 4" key="1">
    <citation type="submission" date="2024-03" db="EMBL/GenBank/DDBJ databases">
        <title>Flavobacterium soyae.</title>
        <authorList>
            <person name="Zheng W."/>
        </authorList>
    </citation>
    <scope>NUCLEOTIDE SEQUENCE [LARGE SCALE GENOMIC DNA]</scope>
    <source>
        <strain evidence="3 4">55</strain>
    </source>
</reference>
<accession>A0ABZ2UJI8</accession>